<dbReference type="GO" id="GO:0016791">
    <property type="term" value="F:phosphatase activity"/>
    <property type="evidence" value="ECO:0007669"/>
    <property type="project" value="TreeGrafter"/>
</dbReference>
<dbReference type="OrthoDB" id="9807890at2"/>
<dbReference type="SUPFAM" id="SSF56300">
    <property type="entry name" value="Metallo-dependent phosphatases"/>
    <property type="match status" value="1"/>
</dbReference>
<dbReference type="GO" id="GO:0008803">
    <property type="term" value="F:bis(5'-nucleosyl)-tetraphosphatase (symmetrical) activity"/>
    <property type="evidence" value="ECO:0007669"/>
    <property type="project" value="TreeGrafter"/>
</dbReference>
<dbReference type="PRINTS" id="PR00114">
    <property type="entry name" value="STPHPHTASE"/>
</dbReference>
<dbReference type="Proteomes" id="UP000256486">
    <property type="component" value="Unassembled WGS sequence"/>
</dbReference>
<dbReference type="RefSeq" id="WP_116413237.1">
    <property type="nucleotide sequence ID" value="NZ_NBWZ01000001.1"/>
</dbReference>
<evidence type="ECO:0000313" key="3">
    <source>
        <dbReference type="Proteomes" id="UP000256486"/>
    </source>
</evidence>
<dbReference type="PANTHER" id="PTHR42850:SF4">
    <property type="entry name" value="ZINC-DEPENDENT ENDOPOLYPHOSPHATASE"/>
    <property type="match status" value="1"/>
</dbReference>
<accession>A0A3E0VDT0</accession>
<dbReference type="GO" id="GO:0110154">
    <property type="term" value="P:RNA decapping"/>
    <property type="evidence" value="ECO:0007669"/>
    <property type="project" value="TreeGrafter"/>
</dbReference>
<dbReference type="InterPro" id="IPR029052">
    <property type="entry name" value="Metallo-depent_PP-like"/>
</dbReference>
<feature type="domain" description="Calcineurin-like phosphoesterase" evidence="1">
    <location>
        <begin position="1"/>
        <end position="80"/>
    </location>
</feature>
<dbReference type="Gene3D" id="3.60.21.10">
    <property type="match status" value="1"/>
</dbReference>
<gene>
    <name evidence="2" type="ORF">B7R54_00255</name>
</gene>
<comment type="caution">
    <text evidence="2">The sequence shown here is derived from an EMBL/GenBank/DDBJ whole genome shotgun (WGS) entry which is preliminary data.</text>
</comment>
<dbReference type="InterPro" id="IPR004843">
    <property type="entry name" value="Calcineurin-like_PHP"/>
</dbReference>
<dbReference type="PANTHER" id="PTHR42850">
    <property type="entry name" value="METALLOPHOSPHOESTERASE"/>
    <property type="match status" value="1"/>
</dbReference>
<name>A0A3E0VDT0_9MICO</name>
<organism evidence="2 3">
    <name type="scientific">Subtercola boreus</name>
    <dbReference type="NCBI Taxonomy" id="120213"/>
    <lineage>
        <taxon>Bacteria</taxon>
        <taxon>Bacillati</taxon>
        <taxon>Actinomycetota</taxon>
        <taxon>Actinomycetes</taxon>
        <taxon>Micrococcales</taxon>
        <taxon>Microbacteriaceae</taxon>
        <taxon>Subtercola</taxon>
    </lineage>
</organism>
<dbReference type="InterPro" id="IPR050126">
    <property type="entry name" value="Ap4A_hydrolase"/>
</dbReference>
<dbReference type="GO" id="GO:0005737">
    <property type="term" value="C:cytoplasm"/>
    <property type="evidence" value="ECO:0007669"/>
    <property type="project" value="TreeGrafter"/>
</dbReference>
<sequence length="199" mass="22136">MKTAFIGDIHGCIIELRSVIRQALLTTDHIVFLGDYVDRGMDSRLVIEELVQLQARFPARTTFLQGNHDLAFLKALDGDGEIDDFLKMGGAKTIRSYLTPPFSNSIKRFRADVPESHRSFLRSLKPAYFERGLVAVHDARLAPDSGAFVVSGHITQAELIPKISETSALIDTGCGTVAGGRLTCFVWPTQEWWQSDAWL</sequence>
<proteinExistence type="predicted"/>
<dbReference type="Pfam" id="PF00149">
    <property type="entry name" value="Metallophos"/>
    <property type="match status" value="1"/>
</dbReference>
<keyword evidence="3" id="KW-1185">Reference proteome</keyword>
<evidence type="ECO:0000259" key="1">
    <source>
        <dbReference type="Pfam" id="PF00149"/>
    </source>
</evidence>
<dbReference type="AlphaFoldDB" id="A0A3E0VDT0"/>
<dbReference type="EMBL" id="NBWZ01000001">
    <property type="protein sequence ID" value="RFA07815.1"/>
    <property type="molecule type" value="Genomic_DNA"/>
</dbReference>
<dbReference type="InterPro" id="IPR006186">
    <property type="entry name" value="Ser/Thr-sp_prot-phosphatase"/>
</dbReference>
<evidence type="ECO:0000313" key="2">
    <source>
        <dbReference type="EMBL" id="RFA07815.1"/>
    </source>
</evidence>
<reference evidence="2 3" key="1">
    <citation type="submission" date="2017-04" db="EMBL/GenBank/DDBJ databases">
        <title>Comparative genome analysis of Subtercola boreus.</title>
        <authorList>
            <person name="Cho Y.-J."/>
            <person name="Cho A."/>
            <person name="Kim O.-S."/>
            <person name="Lee J.-I."/>
        </authorList>
    </citation>
    <scope>NUCLEOTIDE SEQUENCE [LARGE SCALE GENOMIC DNA]</scope>
    <source>
        <strain evidence="2 3">K300</strain>
    </source>
</reference>
<protein>
    <recommendedName>
        <fullName evidence="1">Calcineurin-like phosphoesterase domain-containing protein</fullName>
    </recommendedName>
</protein>